<dbReference type="PANTHER" id="PTHR43649">
    <property type="entry name" value="ARABINOSE-BINDING PROTEIN-RELATED"/>
    <property type="match status" value="1"/>
</dbReference>
<dbReference type="Proteomes" id="UP000265341">
    <property type="component" value="Unassembled WGS sequence"/>
</dbReference>
<evidence type="ECO:0000313" key="2">
    <source>
        <dbReference type="EMBL" id="RIH87789.1"/>
    </source>
</evidence>
<evidence type="ECO:0000256" key="1">
    <source>
        <dbReference type="SAM" id="SignalP"/>
    </source>
</evidence>
<dbReference type="InterPro" id="IPR006059">
    <property type="entry name" value="SBP"/>
</dbReference>
<organism evidence="2 3">
    <name type="scientific">Calidithermus roseus</name>
    <dbReference type="NCBI Taxonomy" id="1644118"/>
    <lineage>
        <taxon>Bacteria</taxon>
        <taxon>Thermotogati</taxon>
        <taxon>Deinococcota</taxon>
        <taxon>Deinococci</taxon>
        <taxon>Thermales</taxon>
        <taxon>Thermaceae</taxon>
        <taxon>Calidithermus</taxon>
    </lineage>
</organism>
<dbReference type="CDD" id="cd13585">
    <property type="entry name" value="PBP2_TMBP_like"/>
    <property type="match status" value="1"/>
</dbReference>
<dbReference type="RefSeq" id="WP_119276507.1">
    <property type="nucleotide sequence ID" value="NZ_QWLA01000016.1"/>
</dbReference>
<proteinExistence type="predicted"/>
<dbReference type="Gene3D" id="3.40.190.10">
    <property type="entry name" value="Periplasmic binding protein-like II"/>
    <property type="match status" value="1"/>
</dbReference>
<dbReference type="OrthoDB" id="9782846at2"/>
<dbReference type="SUPFAM" id="SSF53850">
    <property type="entry name" value="Periplasmic binding protein-like II"/>
    <property type="match status" value="1"/>
</dbReference>
<dbReference type="PANTHER" id="PTHR43649:SF12">
    <property type="entry name" value="DIACETYLCHITOBIOSE BINDING PROTEIN DASA"/>
    <property type="match status" value="1"/>
</dbReference>
<dbReference type="InterPro" id="IPR050490">
    <property type="entry name" value="Bact_solute-bd_prot1"/>
</dbReference>
<keyword evidence="3" id="KW-1185">Reference proteome</keyword>
<dbReference type="AlphaFoldDB" id="A0A399EXM2"/>
<sequence length="431" mass="48301">MLRKVLYIGLALLTGGLLLRGASSWASAQTSTPGGSFIFMIFGDPAEKAAYDKLVAAFSQRYPQVEVRILYIPSQNSYRTRLAADLAAGTPADVFLLNYRRYAQFAARGVLEPLDAYVAQSKVLKLSDFYPEAVEPFRWNKRLMGIPQNLSSLVVYYNKNLFDKARVPYPKAGWTWNDFLQTAKALTKDTDGDGITDQFGLGTEASIFRVAPFVWQNRGDLVDDPENPTKLTLDAPATKEALQWFMDLQVKHKVVPNKLLEKARPSEDRFLDGTLAMFLNSRRGVPTYREIKEFDWDVAPLPRGKEQAGILHADAFFMAAASRNKPAAWAFIEFANSKEGQTILAESGRTVPSLKSVAQSPAFLDPNSKPRNSRIFLDTIPYIRAVPVMETWVDIETLVSEDLERAFHGDVTLEEAIKTAIARTQRFFPGR</sequence>
<dbReference type="EMBL" id="QWLA01000016">
    <property type="protein sequence ID" value="RIH87789.1"/>
    <property type="molecule type" value="Genomic_DNA"/>
</dbReference>
<reference evidence="2 3" key="1">
    <citation type="submission" date="2018-08" db="EMBL/GenBank/DDBJ databases">
        <title>Meiothermus roseus NBRC 110900 genome sequencing project.</title>
        <authorList>
            <person name="Da Costa M.S."/>
            <person name="Albuquerque L."/>
            <person name="Raposo P."/>
            <person name="Froufe H.J.C."/>
            <person name="Barroso C.S."/>
            <person name="Egas C."/>
        </authorList>
    </citation>
    <scope>NUCLEOTIDE SEQUENCE [LARGE SCALE GENOMIC DNA]</scope>
    <source>
        <strain evidence="2 3">NBRC 110900</strain>
    </source>
</reference>
<keyword evidence="1" id="KW-0732">Signal</keyword>
<evidence type="ECO:0000313" key="3">
    <source>
        <dbReference type="Proteomes" id="UP000265341"/>
    </source>
</evidence>
<gene>
    <name evidence="2" type="primary">eltP_2</name>
    <name evidence="2" type="ORF">Mrose_01184</name>
</gene>
<comment type="caution">
    <text evidence="2">The sequence shown here is derived from an EMBL/GenBank/DDBJ whole genome shotgun (WGS) entry which is preliminary data.</text>
</comment>
<protein>
    <submittedName>
        <fullName evidence="2">Erythritol/L-threitol-binding protein</fullName>
    </submittedName>
</protein>
<accession>A0A399EXM2</accession>
<feature type="chain" id="PRO_5017465359" evidence="1">
    <location>
        <begin position="29"/>
        <end position="431"/>
    </location>
</feature>
<feature type="signal peptide" evidence="1">
    <location>
        <begin position="1"/>
        <end position="28"/>
    </location>
</feature>
<dbReference type="Pfam" id="PF01547">
    <property type="entry name" value="SBP_bac_1"/>
    <property type="match status" value="1"/>
</dbReference>
<name>A0A399EXM2_9DEIN</name>